<feature type="transmembrane region" description="Helical" evidence="1">
    <location>
        <begin position="167"/>
        <end position="190"/>
    </location>
</feature>
<gene>
    <name evidence="3" type="ORF">DFR24_0837</name>
</gene>
<feature type="transmembrane region" description="Helical" evidence="1">
    <location>
        <begin position="42"/>
        <end position="60"/>
    </location>
</feature>
<sequence length="233" mass="24847">MASIWFLRRVVLVKHHPSAVLLAVQLAGVLLYALMEHVPGGRAVLAGFGLVVLGAALQVVRSSAFMTWLGGLLALVVVLLLGLNMLWPSTHLDIAAAAVLAAFYFYAAGSLIAYMLQDLTASADEFFAAGATFTLLAWAYAHLYNVCQALLPGSFGAMVDPEAARSWMELLFLSFTVLSGVGLGDIIPLTPMARALVMLEELTGVMYIALVVSRLIALASAPKHPPRRHDDAS</sequence>
<evidence type="ECO:0000313" key="4">
    <source>
        <dbReference type="Proteomes" id="UP000295341"/>
    </source>
</evidence>
<dbReference type="Pfam" id="PF07885">
    <property type="entry name" value="Ion_trans_2"/>
    <property type="match status" value="1"/>
</dbReference>
<comment type="caution">
    <text evidence="3">The sequence shown here is derived from an EMBL/GenBank/DDBJ whole genome shotgun (WGS) entry which is preliminary data.</text>
</comment>
<keyword evidence="1" id="KW-0812">Transmembrane</keyword>
<keyword evidence="4" id="KW-1185">Reference proteome</keyword>
<dbReference type="Proteomes" id="UP000295341">
    <property type="component" value="Unassembled WGS sequence"/>
</dbReference>
<feature type="transmembrane region" description="Helical" evidence="1">
    <location>
        <begin position="94"/>
        <end position="114"/>
    </location>
</feature>
<protein>
    <submittedName>
        <fullName evidence="3">Ion channel</fullName>
    </submittedName>
</protein>
<accession>A0A4R7PBT3</accession>
<reference evidence="3 4" key="1">
    <citation type="submission" date="2019-03" db="EMBL/GenBank/DDBJ databases">
        <title>Genomic Encyclopedia of Type Strains, Phase IV (KMG-IV): sequencing the most valuable type-strain genomes for metagenomic binning, comparative biology and taxonomic classification.</title>
        <authorList>
            <person name="Goeker M."/>
        </authorList>
    </citation>
    <scope>NUCLEOTIDE SEQUENCE [LARGE SCALE GENOMIC DNA]</scope>
    <source>
        <strain evidence="3 4">DSM 26377</strain>
    </source>
</reference>
<keyword evidence="1" id="KW-1133">Transmembrane helix</keyword>
<dbReference type="RefSeq" id="WP_210772461.1">
    <property type="nucleotide sequence ID" value="NZ_MWIN01000012.1"/>
</dbReference>
<evidence type="ECO:0000313" key="3">
    <source>
        <dbReference type="EMBL" id="TDU31467.1"/>
    </source>
</evidence>
<dbReference type="AlphaFoldDB" id="A0A4R7PBT3"/>
<keyword evidence="1" id="KW-0472">Membrane</keyword>
<name>A0A4R7PBT3_9GAMM</name>
<dbReference type="EMBL" id="SOBT01000008">
    <property type="protein sequence ID" value="TDU31467.1"/>
    <property type="molecule type" value="Genomic_DNA"/>
</dbReference>
<dbReference type="SUPFAM" id="SSF81324">
    <property type="entry name" value="Voltage-gated potassium channels"/>
    <property type="match status" value="1"/>
</dbReference>
<evidence type="ECO:0000259" key="2">
    <source>
        <dbReference type="Pfam" id="PF07885"/>
    </source>
</evidence>
<feature type="transmembrane region" description="Helical" evidence="1">
    <location>
        <begin position="15"/>
        <end position="35"/>
    </location>
</feature>
<feature type="transmembrane region" description="Helical" evidence="1">
    <location>
        <begin position="202"/>
        <end position="221"/>
    </location>
</feature>
<feature type="domain" description="Potassium channel" evidence="2">
    <location>
        <begin position="159"/>
        <end position="218"/>
    </location>
</feature>
<dbReference type="InterPro" id="IPR013099">
    <property type="entry name" value="K_chnl_dom"/>
</dbReference>
<proteinExistence type="predicted"/>
<organism evidence="3 4">
    <name type="scientific">Panacagrimonas perspica</name>
    <dbReference type="NCBI Taxonomy" id="381431"/>
    <lineage>
        <taxon>Bacteria</taxon>
        <taxon>Pseudomonadati</taxon>
        <taxon>Pseudomonadota</taxon>
        <taxon>Gammaproteobacteria</taxon>
        <taxon>Nevskiales</taxon>
        <taxon>Nevskiaceae</taxon>
        <taxon>Panacagrimonas</taxon>
    </lineage>
</organism>
<dbReference type="Gene3D" id="1.10.287.70">
    <property type="match status" value="1"/>
</dbReference>
<feature type="transmembrane region" description="Helical" evidence="1">
    <location>
        <begin position="66"/>
        <end position="87"/>
    </location>
</feature>
<evidence type="ECO:0000256" key="1">
    <source>
        <dbReference type="SAM" id="Phobius"/>
    </source>
</evidence>